<dbReference type="Pfam" id="PF04055">
    <property type="entry name" value="Radical_SAM"/>
    <property type="match status" value="1"/>
</dbReference>
<feature type="domain" description="Radical SAM core" evidence="5">
    <location>
        <begin position="115"/>
        <end position="228"/>
    </location>
</feature>
<organism evidence="6">
    <name type="scientific">marine sediment metagenome</name>
    <dbReference type="NCBI Taxonomy" id="412755"/>
    <lineage>
        <taxon>unclassified sequences</taxon>
        <taxon>metagenomes</taxon>
        <taxon>ecological metagenomes</taxon>
    </lineage>
</organism>
<dbReference type="InterPro" id="IPR007197">
    <property type="entry name" value="rSAM"/>
</dbReference>
<dbReference type="InterPro" id="IPR040085">
    <property type="entry name" value="MJ0674-like"/>
</dbReference>
<reference evidence="6" key="1">
    <citation type="journal article" date="2014" name="Front. Microbiol.">
        <title>High frequency of phylogenetically diverse reductive dehalogenase-homologous genes in deep subseafloor sedimentary metagenomes.</title>
        <authorList>
            <person name="Kawai M."/>
            <person name="Futagami T."/>
            <person name="Toyoda A."/>
            <person name="Takaki Y."/>
            <person name="Nishi S."/>
            <person name="Hori S."/>
            <person name="Arai W."/>
            <person name="Tsubouchi T."/>
            <person name="Morono Y."/>
            <person name="Uchiyama I."/>
            <person name="Ito T."/>
            <person name="Fujiyama A."/>
            <person name="Inagaki F."/>
            <person name="Takami H."/>
        </authorList>
    </citation>
    <scope>NUCLEOTIDE SEQUENCE</scope>
    <source>
        <strain evidence="6">Expedition CK06-06</strain>
    </source>
</reference>
<name>X1FQU5_9ZZZZ</name>
<dbReference type="GO" id="GO:0051536">
    <property type="term" value="F:iron-sulfur cluster binding"/>
    <property type="evidence" value="ECO:0007669"/>
    <property type="project" value="UniProtKB-KW"/>
</dbReference>
<evidence type="ECO:0000313" key="6">
    <source>
        <dbReference type="EMBL" id="GAH48026.1"/>
    </source>
</evidence>
<comment type="caution">
    <text evidence="6">The sequence shown here is derived from an EMBL/GenBank/DDBJ whole genome shotgun (WGS) entry which is preliminary data.</text>
</comment>
<dbReference type="PROSITE" id="PS51318">
    <property type="entry name" value="TAT"/>
    <property type="match status" value="1"/>
</dbReference>
<dbReference type="CDD" id="cd01335">
    <property type="entry name" value="Radical_SAM"/>
    <property type="match status" value="1"/>
</dbReference>
<proteinExistence type="predicted"/>
<feature type="non-terminal residue" evidence="6">
    <location>
        <position position="267"/>
    </location>
</feature>
<keyword evidence="3" id="KW-0408">Iron</keyword>
<accession>X1FQU5</accession>
<dbReference type="PANTHER" id="PTHR43075">
    <property type="entry name" value="FORMATE LYASE ACTIVATING ENZYME, PUTATIVE (AFU_ORTHOLOGUE AFUA_2G15630)-RELATED"/>
    <property type="match status" value="1"/>
</dbReference>
<dbReference type="GO" id="GO:0046872">
    <property type="term" value="F:metal ion binding"/>
    <property type="evidence" value="ECO:0007669"/>
    <property type="project" value="UniProtKB-KW"/>
</dbReference>
<dbReference type="PIRSF" id="PIRSF004869">
    <property type="entry name" value="PflX_prd"/>
    <property type="match status" value="1"/>
</dbReference>
<dbReference type="Gene3D" id="3.20.20.70">
    <property type="entry name" value="Aldolase class I"/>
    <property type="match status" value="1"/>
</dbReference>
<keyword evidence="1" id="KW-0949">S-adenosyl-L-methionine</keyword>
<dbReference type="PANTHER" id="PTHR43075:SF1">
    <property type="entry name" value="FORMATE LYASE ACTIVATING ENZYME, PUTATIVE (AFU_ORTHOLOGUE AFUA_2G15630)-RELATED"/>
    <property type="match status" value="1"/>
</dbReference>
<evidence type="ECO:0000259" key="5">
    <source>
        <dbReference type="Pfam" id="PF04055"/>
    </source>
</evidence>
<evidence type="ECO:0000256" key="2">
    <source>
        <dbReference type="ARBA" id="ARBA00022723"/>
    </source>
</evidence>
<dbReference type="InterPro" id="IPR016431">
    <property type="entry name" value="Pyrv-formate_lyase-activ_prd"/>
</dbReference>
<dbReference type="SUPFAM" id="SSF102114">
    <property type="entry name" value="Radical SAM enzymes"/>
    <property type="match status" value="1"/>
</dbReference>
<keyword evidence="2" id="KW-0479">Metal-binding</keyword>
<dbReference type="InterPro" id="IPR058240">
    <property type="entry name" value="rSAM_sf"/>
</dbReference>
<evidence type="ECO:0000256" key="1">
    <source>
        <dbReference type="ARBA" id="ARBA00022691"/>
    </source>
</evidence>
<protein>
    <recommendedName>
        <fullName evidence="5">Radical SAM core domain-containing protein</fullName>
    </recommendedName>
</protein>
<dbReference type="EMBL" id="BARU01024239">
    <property type="protein sequence ID" value="GAH48026.1"/>
    <property type="molecule type" value="Genomic_DNA"/>
</dbReference>
<gene>
    <name evidence="6" type="ORF">S03H2_39235</name>
</gene>
<sequence length="267" mass="30177">MTGMEITRRDFIKDSLILGGSFLLSPVSLNAGQKKTEAWHPAYEKLENEGKLAQRVEQAYAIFEDCQLCPRRCGVNRKKGERGFCRAPYSPVIFSAQPHFGEEVPLVGKNGSGTIFFSNCNLRCIFCQNWPISHEGKGKELQDEDLADMMIHLQKIGCHNINLVTPTHVMPNILNATRIAFKKGLRLPLVYNTSGYERLEILKILDGIVDIYMPDMKYMDADYAEKYSSGASDYPELTKRAIIEMNRQVGELLVDKRGIATRGLIIR</sequence>
<dbReference type="InterPro" id="IPR006311">
    <property type="entry name" value="TAT_signal"/>
</dbReference>
<evidence type="ECO:0000256" key="4">
    <source>
        <dbReference type="ARBA" id="ARBA00023014"/>
    </source>
</evidence>
<dbReference type="SFLD" id="SFLDG01099">
    <property type="entry name" value="Uncharacterised_Radical_SAM_Su"/>
    <property type="match status" value="1"/>
</dbReference>
<dbReference type="InterPro" id="IPR013785">
    <property type="entry name" value="Aldolase_TIM"/>
</dbReference>
<dbReference type="GO" id="GO:0003824">
    <property type="term" value="F:catalytic activity"/>
    <property type="evidence" value="ECO:0007669"/>
    <property type="project" value="InterPro"/>
</dbReference>
<evidence type="ECO:0000256" key="3">
    <source>
        <dbReference type="ARBA" id="ARBA00023004"/>
    </source>
</evidence>
<dbReference type="AlphaFoldDB" id="X1FQU5"/>
<dbReference type="SFLD" id="SFLDS00029">
    <property type="entry name" value="Radical_SAM"/>
    <property type="match status" value="1"/>
</dbReference>
<keyword evidence="4" id="KW-0411">Iron-sulfur</keyword>